<reference evidence="1" key="1">
    <citation type="submission" date="2020-05" db="EMBL/GenBank/DDBJ databases">
        <title>Large-scale comparative analyses of tick genomes elucidate their genetic diversity and vector capacities.</title>
        <authorList>
            <person name="Jia N."/>
            <person name="Wang J."/>
            <person name="Shi W."/>
            <person name="Du L."/>
            <person name="Sun Y."/>
            <person name="Zhan W."/>
            <person name="Jiang J."/>
            <person name="Wang Q."/>
            <person name="Zhang B."/>
            <person name="Ji P."/>
            <person name="Sakyi L.B."/>
            <person name="Cui X."/>
            <person name="Yuan T."/>
            <person name="Jiang B."/>
            <person name="Yang W."/>
            <person name="Lam T.T.-Y."/>
            <person name="Chang Q."/>
            <person name="Ding S."/>
            <person name="Wang X."/>
            <person name="Zhu J."/>
            <person name="Ruan X."/>
            <person name="Zhao L."/>
            <person name="Wei J."/>
            <person name="Que T."/>
            <person name="Du C."/>
            <person name="Cheng J."/>
            <person name="Dai P."/>
            <person name="Han X."/>
            <person name="Huang E."/>
            <person name="Gao Y."/>
            <person name="Liu J."/>
            <person name="Shao H."/>
            <person name="Ye R."/>
            <person name="Li L."/>
            <person name="Wei W."/>
            <person name="Wang X."/>
            <person name="Wang C."/>
            <person name="Yang T."/>
            <person name="Huo Q."/>
            <person name="Li W."/>
            <person name="Guo W."/>
            <person name="Chen H."/>
            <person name="Zhou L."/>
            <person name="Ni X."/>
            <person name="Tian J."/>
            <person name="Zhou Y."/>
            <person name="Sheng Y."/>
            <person name="Liu T."/>
            <person name="Pan Y."/>
            <person name="Xia L."/>
            <person name="Li J."/>
            <person name="Zhao F."/>
            <person name="Cao W."/>
        </authorList>
    </citation>
    <scope>NUCLEOTIDE SEQUENCE</scope>
    <source>
        <strain evidence="1">Dsil-2018</strain>
    </source>
</reference>
<dbReference type="Proteomes" id="UP000821865">
    <property type="component" value="Chromosome 5"/>
</dbReference>
<sequence>MRLQRATGGFSAAPARKSNPNIKRFMRQNGIAGKYKKLEDFYVQRLLRLVQGVGKSYVVWQEVFDHKVKNGHGSTSPAPALKPVLGQAKRKAPPPESTEAAAELMEEAPASASTPAATTAKESLAEVLDRLAEAIRTQSGAIEQQSETIKKQSEAIATLDRRMGIMEAKVADVTRLKVVGTDTQKSLVLGGEACIWAEFVDATNLISRTWPRACAAAERLWSAASVNNATEAAARFEEQRCRMLRRGLRVEPENGPGYCECDSAF</sequence>
<gene>
    <name evidence="1" type="ORF">HPB49_008076</name>
</gene>
<protein>
    <submittedName>
        <fullName evidence="1">Uncharacterized protein</fullName>
    </submittedName>
</protein>
<name>A0ACB8CQK2_DERSI</name>
<dbReference type="EMBL" id="CM023474">
    <property type="protein sequence ID" value="KAH7949351.1"/>
    <property type="molecule type" value="Genomic_DNA"/>
</dbReference>
<accession>A0ACB8CQK2</accession>
<keyword evidence="2" id="KW-1185">Reference proteome</keyword>
<evidence type="ECO:0000313" key="1">
    <source>
        <dbReference type="EMBL" id="KAH7949351.1"/>
    </source>
</evidence>
<comment type="caution">
    <text evidence="1">The sequence shown here is derived from an EMBL/GenBank/DDBJ whole genome shotgun (WGS) entry which is preliminary data.</text>
</comment>
<evidence type="ECO:0000313" key="2">
    <source>
        <dbReference type="Proteomes" id="UP000821865"/>
    </source>
</evidence>
<proteinExistence type="predicted"/>
<organism evidence="1 2">
    <name type="scientific">Dermacentor silvarum</name>
    <name type="common">Tick</name>
    <dbReference type="NCBI Taxonomy" id="543639"/>
    <lineage>
        <taxon>Eukaryota</taxon>
        <taxon>Metazoa</taxon>
        <taxon>Ecdysozoa</taxon>
        <taxon>Arthropoda</taxon>
        <taxon>Chelicerata</taxon>
        <taxon>Arachnida</taxon>
        <taxon>Acari</taxon>
        <taxon>Parasitiformes</taxon>
        <taxon>Ixodida</taxon>
        <taxon>Ixodoidea</taxon>
        <taxon>Ixodidae</taxon>
        <taxon>Rhipicephalinae</taxon>
        <taxon>Dermacentor</taxon>
    </lineage>
</organism>